<evidence type="ECO:0000313" key="1">
    <source>
        <dbReference type="EMBL" id="KXT13127.1"/>
    </source>
</evidence>
<name>A0A139IEE0_9PEZI</name>
<reference evidence="1 2" key="1">
    <citation type="submission" date="2015-07" db="EMBL/GenBank/DDBJ databases">
        <title>Comparative genomics of the Sigatoka disease complex on banana suggests a link between parallel evolutionary changes in Pseudocercospora fijiensis and Pseudocercospora eumusae and increased virulence on the banana host.</title>
        <authorList>
            <person name="Chang T.-C."/>
            <person name="Salvucci A."/>
            <person name="Crous P.W."/>
            <person name="Stergiopoulos I."/>
        </authorList>
    </citation>
    <scope>NUCLEOTIDE SEQUENCE [LARGE SCALE GENOMIC DNA]</scope>
    <source>
        <strain evidence="1 2">CBS 116634</strain>
    </source>
</reference>
<dbReference type="AlphaFoldDB" id="A0A139IEE0"/>
<evidence type="ECO:0000313" key="2">
    <source>
        <dbReference type="Proteomes" id="UP000073492"/>
    </source>
</evidence>
<keyword evidence="2" id="KW-1185">Reference proteome</keyword>
<dbReference type="EMBL" id="LFZO01000128">
    <property type="protein sequence ID" value="KXT13127.1"/>
    <property type="molecule type" value="Genomic_DNA"/>
</dbReference>
<proteinExistence type="predicted"/>
<dbReference type="Proteomes" id="UP000073492">
    <property type="component" value="Unassembled WGS sequence"/>
</dbReference>
<sequence>MAESAYHRSRDDYFTGIPPCFLYRCWRTSTTRPSVPDPYSVIDLVWEGAALTKQTLVHNTSMRKVLAAKQEMALCLSLEHQWTAFVTSTLAPPAPQVERRRLIPDLRNFFARSNAELMDFKLGYILDVGRRSSGISIHIVNIAILMRHVAPPYTAMEGMHSGSRPVREQPPV</sequence>
<accession>A0A139IEE0</accession>
<dbReference type="OrthoDB" id="308383at2759"/>
<gene>
    <name evidence="1" type="ORF">AC579_5624</name>
</gene>
<protein>
    <submittedName>
        <fullName evidence="1">Uncharacterized protein</fullName>
    </submittedName>
</protein>
<comment type="caution">
    <text evidence="1">The sequence shown here is derived from an EMBL/GenBank/DDBJ whole genome shotgun (WGS) entry which is preliminary data.</text>
</comment>
<organism evidence="1 2">
    <name type="scientific">Pseudocercospora musae</name>
    <dbReference type="NCBI Taxonomy" id="113226"/>
    <lineage>
        <taxon>Eukaryota</taxon>
        <taxon>Fungi</taxon>
        <taxon>Dikarya</taxon>
        <taxon>Ascomycota</taxon>
        <taxon>Pezizomycotina</taxon>
        <taxon>Dothideomycetes</taxon>
        <taxon>Dothideomycetidae</taxon>
        <taxon>Mycosphaerellales</taxon>
        <taxon>Mycosphaerellaceae</taxon>
        <taxon>Pseudocercospora</taxon>
    </lineage>
</organism>